<dbReference type="Pfam" id="PF13202">
    <property type="entry name" value="EF-hand_5"/>
    <property type="match status" value="1"/>
</dbReference>
<dbReference type="InterPro" id="IPR002048">
    <property type="entry name" value="EF_hand_dom"/>
</dbReference>
<dbReference type="InterPro" id="IPR018247">
    <property type="entry name" value="EF_Hand_1_Ca_BS"/>
</dbReference>
<feature type="region of interest" description="Disordered" evidence="2">
    <location>
        <begin position="1"/>
        <end position="64"/>
    </location>
</feature>
<evidence type="ECO:0000313" key="5">
    <source>
        <dbReference type="EMBL" id="CAL4760951.1"/>
    </source>
</evidence>
<evidence type="ECO:0000259" key="3">
    <source>
        <dbReference type="PROSITE" id="PS50222"/>
    </source>
</evidence>
<proteinExistence type="predicted"/>
<keyword evidence="1" id="KW-0106">Calcium</keyword>
<dbReference type="PROSITE" id="PS50222">
    <property type="entry name" value="EF_HAND_2"/>
    <property type="match status" value="1"/>
</dbReference>
<reference evidence="5 6" key="2">
    <citation type="submission" date="2024-05" db="EMBL/GenBank/DDBJ databases">
        <authorList>
            <person name="Chen Y."/>
            <person name="Shah S."/>
            <person name="Dougan E. K."/>
            <person name="Thang M."/>
            <person name="Chan C."/>
        </authorList>
    </citation>
    <scope>NUCLEOTIDE SEQUENCE [LARGE SCALE GENOMIC DNA]</scope>
</reference>
<dbReference type="OrthoDB" id="6229588at2759"/>
<sequence length="191" mass="20838">MGSGVSAEMLANSSQEEVQKAYAEQSPEGQEKLKEALSKMGEKSSLCASPAQTKEPKSPSSAKRPLMDLLQQGYTNCQQSLLLLPKFEEMFGSMDADANGKVKVSELGPCADMMVHAVEGVESKEELMKQFDANGDGVLTKEEWAKVSEQAVKSIQSKMAKGMISRGDGEDWSEEMKPVWAELKAKIEKLV</sequence>
<feature type="compositionally biased region" description="Basic and acidic residues" evidence="2">
    <location>
        <begin position="29"/>
        <end position="42"/>
    </location>
</feature>
<dbReference type="PROSITE" id="PS00018">
    <property type="entry name" value="EF_HAND_1"/>
    <property type="match status" value="1"/>
</dbReference>
<dbReference type="EMBL" id="CAMXCT020000089">
    <property type="protein sequence ID" value="CAL1127014.1"/>
    <property type="molecule type" value="Genomic_DNA"/>
</dbReference>
<evidence type="ECO:0000313" key="6">
    <source>
        <dbReference type="Proteomes" id="UP001152797"/>
    </source>
</evidence>
<name>A0A9P1FE60_9DINO</name>
<dbReference type="EMBL" id="CAMXCT030000089">
    <property type="protein sequence ID" value="CAL4760951.1"/>
    <property type="molecule type" value="Genomic_DNA"/>
</dbReference>
<reference evidence="4" key="1">
    <citation type="submission" date="2022-10" db="EMBL/GenBank/DDBJ databases">
        <authorList>
            <person name="Chen Y."/>
            <person name="Dougan E. K."/>
            <person name="Chan C."/>
            <person name="Rhodes N."/>
            <person name="Thang M."/>
        </authorList>
    </citation>
    <scope>NUCLEOTIDE SEQUENCE</scope>
</reference>
<evidence type="ECO:0000256" key="1">
    <source>
        <dbReference type="ARBA" id="ARBA00022837"/>
    </source>
</evidence>
<accession>A0A9P1FE60</accession>
<dbReference type="SMART" id="SM00054">
    <property type="entry name" value="EFh"/>
    <property type="match status" value="2"/>
</dbReference>
<evidence type="ECO:0000313" key="4">
    <source>
        <dbReference type="EMBL" id="CAI3973639.1"/>
    </source>
</evidence>
<feature type="domain" description="EF-hand" evidence="3">
    <location>
        <begin position="119"/>
        <end position="154"/>
    </location>
</feature>
<dbReference type="SUPFAM" id="SSF47473">
    <property type="entry name" value="EF-hand"/>
    <property type="match status" value="1"/>
</dbReference>
<evidence type="ECO:0000256" key="2">
    <source>
        <dbReference type="SAM" id="MobiDB-lite"/>
    </source>
</evidence>
<dbReference type="CDD" id="cd00051">
    <property type="entry name" value="EFh"/>
    <property type="match status" value="1"/>
</dbReference>
<dbReference type="GO" id="GO:0005509">
    <property type="term" value="F:calcium ion binding"/>
    <property type="evidence" value="ECO:0007669"/>
    <property type="project" value="InterPro"/>
</dbReference>
<dbReference type="Proteomes" id="UP001152797">
    <property type="component" value="Unassembled WGS sequence"/>
</dbReference>
<keyword evidence="6" id="KW-1185">Reference proteome</keyword>
<dbReference type="AlphaFoldDB" id="A0A9P1FE60"/>
<gene>
    <name evidence="4" type="ORF">C1SCF055_LOCUS2126</name>
</gene>
<protein>
    <recommendedName>
        <fullName evidence="3">EF-hand domain-containing protein</fullName>
    </recommendedName>
</protein>
<dbReference type="EMBL" id="CAMXCT010000089">
    <property type="protein sequence ID" value="CAI3973639.1"/>
    <property type="molecule type" value="Genomic_DNA"/>
</dbReference>
<organism evidence="4">
    <name type="scientific">Cladocopium goreaui</name>
    <dbReference type="NCBI Taxonomy" id="2562237"/>
    <lineage>
        <taxon>Eukaryota</taxon>
        <taxon>Sar</taxon>
        <taxon>Alveolata</taxon>
        <taxon>Dinophyceae</taxon>
        <taxon>Suessiales</taxon>
        <taxon>Symbiodiniaceae</taxon>
        <taxon>Cladocopium</taxon>
    </lineage>
</organism>
<dbReference type="Gene3D" id="1.10.238.10">
    <property type="entry name" value="EF-hand"/>
    <property type="match status" value="1"/>
</dbReference>
<comment type="caution">
    <text evidence="4">The sequence shown here is derived from an EMBL/GenBank/DDBJ whole genome shotgun (WGS) entry which is preliminary data.</text>
</comment>
<dbReference type="InterPro" id="IPR011992">
    <property type="entry name" value="EF-hand-dom_pair"/>
</dbReference>